<evidence type="ECO:0000313" key="8">
    <source>
        <dbReference type="EMBL" id="EON91331.1"/>
    </source>
</evidence>
<dbReference type="InterPro" id="IPR033749">
    <property type="entry name" value="Polyprenyl_synt_CS"/>
</dbReference>
<organism evidence="8 9">
    <name type="scientific">Marinobacter lipolyticus SM19</name>
    <dbReference type="NCBI Taxonomy" id="1318628"/>
    <lineage>
        <taxon>Bacteria</taxon>
        <taxon>Pseudomonadati</taxon>
        <taxon>Pseudomonadota</taxon>
        <taxon>Gammaproteobacteria</taxon>
        <taxon>Pseudomonadales</taxon>
        <taxon>Marinobacteraceae</taxon>
        <taxon>Marinobacter</taxon>
    </lineage>
</organism>
<dbReference type="PATRIC" id="fig|1318628.3.peg.2833"/>
<evidence type="ECO:0000256" key="3">
    <source>
        <dbReference type="ARBA" id="ARBA00022679"/>
    </source>
</evidence>
<protein>
    <submittedName>
        <fullName evidence="8">Geranyltranstransferase</fullName>
    </submittedName>
</protein>
<dbReference type="InterPro" id="IPR008949">
    <property type="entry name" value="Isoprenoid_synthase_dom_sf"/>
</dbReference>
<dbReference type="STRING" id="1318628.MARLIPOL_14175"/>
<comment type="similarity">
    <text evidence="2 7">Belongs to the FPP/GGPP synthase family.</text>
</comment>
<dbReference type="eggNOG" id="COG0142">
    <property type="taxonomic scope" value="Bacteria"/>
</dbReference>
<evidence type="ECO:0000256" key="5">
    <source>
        <dbReference type="ARBA" id="ARBA00022842"/>
    </source>
</evidence>
<dbReference type="RefSeq" id="WP_012138964.1">
    <property type="nucleotide sequence ID" value="NZ_KE007326.1"/>
</dbReference>
<dbReference type="InterPro" id="IPR000092">
    <property type="entry name" value="Polyprenyl_synt"/>
</dbReference>
<dbReference type="SFLD" id="SFLDS00005">
    <property type="entry name" value="Isoprenoid_Synthase_Type_I"/>
    <property type="match status" value="1"/>
</dbReference>
<dbReference type="GO" id="GO:0016114">
    <property type="term" value="P:terpenoid biosynthetic process"/>
    <property type="evidence" value="ECO:0007669"/>
    <property type="project" value="UniProtKB-ARBA"/>
</dbReference>
<evidence type="ECO:0000256" key="2">
    <source>
        <dbReference type="ARBA" id="ARBA00006706"/>
    </source>
</evidence>
<keyword evidence="5" id="KW-0460">Magnesium</keyword>
<dbReference type="SFLD" id="SFLDG01017">
    <property type="entry name" value="Polyprenyl_Transferase_Like"/>
    <property type="match status" value="1"/>
</dbReference>
<evidence type="ECO:0000256" key="1">
    <source>
        <dbReference type="ARBA" id="ARBA00001946"/>
    </source>
</evidence>
<proteinExistence type="inferred from homology"/>
<keyword evidence="6" id="KW-0414">Isoprene biosynthesis</keyword>
<evidence type="ECO:0000256" key="4">
    <source>
        <dbReference type="ARBA" id="ARBA00022723"/>
    </source>
</evidence>
<name>R8AYA7_9GAMM</name>
<sequence length="299" mass="31823">MTAQPLIAESFLETARARVDAALDKRIEAGGQASDRLQEAMRYSVLGGGKRIRPALCLAAARAVGQDSERALVPACTLELIHAYSLIHDDLPAMDNDELRRGRPTAHIAFDEATAILAGDALQTLAFGWLTEAPDLTDATRLAMVRELAAASGHRGMVGGQAIDLASVGKKLSIGELENMHRHKTGALIEASVRIGALTAESLSDQHFTALSDYARALGLAFQVQDDLLDIEGDTSVIGKPQGSDLARGKPTFPALLGNNGAREFLSQLLKTALDHLADFGPEADPLRAMADYVVARSH</sequence>
<accession>R8AYA7</accession>
<keyword evidence="3 7" id="KW-0808">Transferase</keyword>
<keyword evidence="4" id="KW-0479">Metal-binding</keyword>
<evidence type="ECO:0000313" key="9">
    <source>
        <dbReference type="Proteomes" id="UP000016540"/>
    </source>
</evidence>
<keyword evidence="9" id="KW-1185">Reference proteome</keyword>
<dbReference type="NCBIfam" id="NF045485">
    <property type="entry name" value="FPPsyn"/>
    <property type="match status" value="1"/>
</dbReference>
<dbReference type="GO" id="GO:0008654">
    <property type="term" value="P:phospholipid biosynthetic process"/>
    <property type="evidence" value="ECO:0007669"/>
    <property type="project" value="UniProtKB-ARBA"/>
</dbReference>
<dbReference type="PROSITE" id="PS00723">
    <property type="entry name" value="POLYPRENYL_SYNTHASE_1"/>
    <property type="match status" value="1"/>
</dbReference>
<dbReference type="PANTHER" id="PTHR43281">
    <property type="entry name" value="FARNESYL DIPHOSPHATE SYNTHASE"/>
    <property type="match status" value="1"/>
</dbReference>
<dbReference type="Gene3D" id="1.10.600.10">
    <property type="entry name" value="Farnesyl Diphosphate Synthase"/>
    <property type="match status" value="1"/>
</dbReference>
<dbReference type="OrthoDB" id="9805316at2"/>
<dbReference type="EMBL" id="ASAD01000016">
    <property type="protein sequence ID" value="EON91331.1"/>
    <property type="molecule type" value="Genomic_DNA"/>
</dbReference>
<dbReference type="SUPFAM" id="SSF48576">
    <property type="entry name" value="Terpenoid synthases"/>
    <property type="match status" value="1"/>
</dbReference>
<comment type="caution">
    <text evidence="8">The sequence shown here is derived from an EMBL/GenBank/DDBJ whole genome shotgun (WGS) entry which is preliminary data.</text>
</comment>
<dbReference type="InterPro" id="IPR053378">
    <property type="entry name" value="Prenyl_diphosphate_synthase"/>
</dbReference>
<dbReference type="Proteomes" id="UP000016540">
    <property type="component" value="Unassembled WGS sequence"/>
</dbReference>
<gene>
    <name evidence="8" type="ORF">MARLIPOL_14175</name>
</gene>
<evidence type="ECO:0000256" key="7">
    <source>
        <dbReference type="RuleBase" id="RU004466"/>
    </source>
</evidence>
<dbReference type="AlphaFoldDB" id="R8AYA7"/>
<dbReference type="GO" id="GO:0046872">
    <property type="term" value="F:metal ion binding"/>
    <property type="evidence" value="ECO:0007669"/>
    <property type="project" value="UniProtKB-KW"/>
</dbReference>
<dbReference type="CDD" id="cd00685">
    <property type="entry name" value="Trans_IPPS_HT"/>
    <property type="match status" value="1"/>
</dbReference>
<evidence type="ECO:0000256" key="6">
    <source>
        <dbReference type="ARBA" id="ARBA00023229"/>
    </source>
</evidence>
<dbReference type="PANTHER" id="PTHR43281:SF1">
    <property type="entry name" value="FARNESYL DIPHOSPHATE SYNTHASE"/>
    <property type="match status" value="1"/>
</dbReference>
<dbReference type="FunFam" id="1.10.600.10:FF:000001">
    <property type="entry name" value="Geranylgeranyl diphosphate synthase"/>
    <property type="match status" value="1"/>
</dbReference>
<reference evidence="8 9" key="1">
    <citation type="journal article" date="2013" name="Genome Announc.">
        <title>Draft Genome Sequence of the Moderately Halophilic Bacterium Marinobacter lipolyticus Strain SM19.</title>
        <authorList>
            <person name="Papke R.T."/>
            <person name="de la Haba R.R."/>
            <person name="Infante-Dominguez C."/>
            <person name="Perez D."/>
            <person name="Sanchez-Porro C."/>
            <person name="Lapierre P."/>
            <person name="Ventosa A."/>
        </authorList>
    </citation>
    <scope>NUCLEOTIDE SEQUENCE [LARGE SCALE GENOMIC DNA]</scope>
    <source>
        <strain evidence="8 9">SM19</strain>
    </source>
</reference>
<dbReference type="GO" id="GO:0004659">
    <property type="term" value="F:prenyltransferase activity"/>
    <property type="evidence" value="ECO:0007669"/>
    <property type="project" value="InterPro"/>
</dbReference>
<comment type="cofactor">
    <cofactor evidence="1">
        <name>Mg(2+)</name>
        <dbReference type="ChEBI" id="CHEBI:18420"/>
    </cofactor>
</comment>
<dbReference type="PROSITE" id="PS00444">
    <property type="entry name" value="POLYPRENYL_SYNTHASE_2"/>
    <property type="match status" value="1"/>
</dbReference>
<dbReference type="GO" id="GO:0005737">
    <property type="term" value="C:cytoplasm"/>
    <property type="evidence" value="ECO:0007669"/>
    <property type="project" value="UniProtKB-ARBA"/>
</dbReference>
<dbReference type="HOGENOM" id="CLU_014015_0_1_6"/>
<dbReference type="Pfam" id="PF00348">
    <property type="entry name" value="polyprenyl_synt"/>
    <property type="match status" value="1"/>
</dbReference>